<name>A0AC61QJX3_9BACT</name>
<keyword evidence="1" id="KW-0413">Isomerase</keyword>
<evidence type="ECO:0000313" key="2">
    <source>
        <dbReference type="Proteomes" id="UP000294588"/>
    </source>
</evidence>
<reference evidence="1" key="1">
    <citation type="submission" date="2019-03" db="EMBL/GenBank/DDBJ databases">
        <title>Candidatus Syntrophosphaera thermopropionivorans: a novel player in syntrophic propionate oxidation during anaerobic digestion.</title>
        <authorList>
            <person name="Dyksma S."/>
        </authorList>
    </citation>
    <scope>NUCLEOTIDE SEQUENCE</scope>
    <source>
        <strain evidence="1">W5</strain>
    </source>
</reference>
<sequence length="134" mass="14862">MIKHISHIGIAVKNLDEAIAIYEKLGLQLEGIEEVPSQMVKVAFFPCGETRLELLMPTSPESPIAKFIENRGEGIQHIALAVDNVTEELNKAHENGFRLIDTQPRPGAHNSEIAFLHPKSTLGVLIELCQEKED</sequence>
<dbReference type="Proteomes" id="UP000294588">
    <property type="component" value="Unassembled WGS sequence"/>
</dbReference>
<comment type="caution">
    <text evidence="1">The sequence shown here is derived from an EMBL/GenBank/DDBJ whole genome shotgun (WGS) entry which is preliminary data.</text>
</comment>
<organism evidence="1 2">
    <name type="scientific">Candidatus Syntrophosphaera thermopropionivorans</name>
    <dbReference type="NCBI Taxonomy" id="2593015"/>
    <lineage>
        <taxon>Bacteria</taxon>
        <taxon>Pseudomonadati</taxon>
        <taxon>Candidatus Cloacimonadota</taxon>
        <taxon>Candidatus Cloacimonadia</taxon>
        <taxon>Candidatus Cloacimonadales</taxon>
        <taxon>Candidatus Cloacimonadaceae</taxon>
        <taxon>Candidatus Syntrophosphaera</taxon>
    </lineage>
</organism>
<gene>
    <name evidence="1" type="primary">mce</name>
    <name evidence="1" type="ORF">E0946_02445</name>
</gene>
<dbReference type="EMBL" id="SMOG01000004">
    <property type="protein sequence ID" value="TDF73638.1"/>
    <property type="molecule type" value="Genomic_DNA"/>
</dbReference>
<keyword evidence="2" id="KW-1185">Reference proteome</keyword>
<protein>
    <submittedName>
        <fullName evidence="1">Methylmalonyl-CoA epimerase</fullName>
        <ecNumber evidence="1">5.1.99.1</ecNumber>
    </submittedName>
</protein>
<accession>A0AC61QJX3</accession>
<dbReference type="EC" id="5.1.99.1" evidence="1"/>
<evidence type="ECO:0000313" key="1">
    <source>
        <dbReference type="EMBL" id="TDF73638.1"/>
    </source>
</evidence>
<proteinExistence type="predicted"/>